<dbReference type="Pfam" id="PF05239">
    <property type="entry name" value="PRC"/>
    <property type="match status" value="1"/>
</dbReference>
<dbReference type="EMBL" id="CP051775">
    <property type="protein sequence ID" value="QJE73285.1"/>
    <property type="molecule type" value="Genomic_DNA"/>
</dbReference>
<keyword evidence="2" id="KW-0732">Signal</keyword>
<dbReference type="KEGG" id="acru:HHL28_09445"/>
<evidence type="ECO:0000256" key="2">
    <source>
        <dbReference type="SAM" id="SignalP"/>
    </source>
</evidence>
<reference evidence="4" key="1">
    <citation type="submission" date="2020-04" db="EMBL/GenBank/DDBJ databases">
        <title>A desert anoxygenic phototrophic bacterium fixes CO2 using RubisCO under aerobic conditions.</title>
        <authorList>
            <person name="Tang K."/>
        </authorList>
    </citation>
    <scope>NUCLEOTIDE SEQUENCE [LARGE SCALE GENOMIC DNA]</scope>
    <source>
        <strain evidence="4">MIMtkB3</strain>
    </source>
</reference>
<dbReference type="AlphaFoldDB" id="A0A858R7A3"/>
<name>A0A858R7A3_9PROT</name>
<evidence type="ECO:0000313" key="4">
    <source>
        <dbReference type="EMBL" id="QJE73285.1"/>
    </source>
</evidence>
<accession>A0A858R7A3</accession>
<evidence type="ECO:0000259" key="3">
    <source>
        <dbReference type="Pfam" id="PF05239"/>
    </source>
</evidence>
<feature type="domain" description="PRC-barrel" evidence="3">
    <location>
        <begin position="281"/>
        <end position="335"/>
    </location>
</feature>
<feature type="region of interest" description="Disordered" evidence="1">
    <location>
        <begin position="219"/>
        <end position="261"/>
    </location>
</feature>
<dbReference type="InterPro" id="IPR011033">
    <property type="entry name" value="PRC_barrel-like_sf"/>
</dbReference>
<proteinExistence type="predicted"/>
<dbReference type="InterPro" id="IPR027275">
    <property type="entry name" value="PRC-brl_dom"/>
</dbReference>
<evidence type="ECO:0000313" key="5">
    <source>
        <dbReference type="Proteomes" id="UP000501891"/>
    </source>
</evidence>
<keyword evidence="5" id="KW-1185">Reference proteome</keyword>
<feature type="compositionally biased region" description="Polar residues" evidence="1">
    <location>
        <begin position="243"/>
        <end position="255"/>
    </location>
</feature>
<feature type="chain" id="PRO_5032530240" description="PRC-barrel domain-containing protein" evidence="2">
    <location>
        <begin position="24"/>
        <end position="367"/>
    </location>
</feature>
<feature type="signal peptide" evidence="2">
    <location>
        <begin position="1"/>
        <end position="23"/>
    </location>
</feature>
<organism evidence="4 5">
    <name type="scientific">Aerophototrophica crusticola</name>
    <dbReference type="NCBI Taxonomy" id="1709002"/>
    <lineage>
        <taxon>Bacteria</taxon>
        <taxon>Pseudomonadati</taxon>
        <taxon>Pseudomonadota</taxon>
        <taxon>Alphaproteobacteria</taxon>
        <taxon>Rhodospirillales</taxon>
        <taxon>Rhodospirillaceae</taxon>
        <taxon>Aerophototrophica</taxon>
    </lineage>
</organism>
<feature type="region of interest" description="Disordered" evidence="1">
    <location>
        <begin position="25"/>
        <end position="48"/>
    </location>
</feature>
<dbReference type="SUPFAM" id="SSF50346">
    <property type="entry name" value="PRC-barrel domain"/>
    <property type="match status" value="1"/>
</dbReference>
<dbReference type="Gene3D" id="2.30.30.240">
    <property type="entry name" value="PRC-barrel domain"/>
    <property type="match status" value="1"/>
</dbReference>
<gene>
    <name evidence="4" type="ORF">HHL28_09445</name>
</gene>
<sequence>MRRLPRATTLALALAALAPAAWAQATPESPPVPAQGSPDSGTGLTAPQRRNNIIILPAPPAEAETLRAPQRRNEVILLPRAPTEADQPGTLAGGLPEGSPAASLLQGRAALAEAREVFDTMARTPGGDPAEVSRLTTEVLDKLTATLEGGTDTSQSPQVRQSWDQTLQALRSAKSAVAEAAGDTGDVLEQRRAAAWTLAEAERQLDAYVADVHHAALTPETRTGDAADKTGPALGMTDPGQITDPSTPAPQSGTETAALPPQDDAQSAVGALAAGDAALGSVLGKAVVDSAGSALGTVADLLIDPRGGGVSHAVVALGGGRQVLVPWEAIRPVDGGALAVPFTAADMAQAPTFEMNGPTVGQARPGQ</sequence>
<protein>
    <recommendedName>
        <fullName evidence="3">PRC-barrel domain-containing protein</fullName>
    </recommendedName>
</protein>
<dbReference type="Proteomes" id="UP000501891">
    <property type="component" value="Chromosome"/>
</dbReference>
<evidence type="ECO:0000256" key="1">
    <source>
        <dbReference type="SAM" id="MobiDB-lite"/>
    </source>
</evidence>
<feature type="compositionally biased region" description="Polar residues" evidence="1">
    <location>
        <begin position="37"/>
        <end position="48"/>
    </location>
</feature>